<accession>A0AAD9X7M5</accession>
<dbReference type="FunFam" id="1.10.8.430:FF:000003">
    <property type="entry name" value="Probable disease resistance protein At5g66910"/>
    <property type="match status" value="1"/>
</dbReference>
<name>A0AAD9X7M5_9ROSI</name>
<evidence type="ECO:0000259" key="6">
    <source>
        <dbReference type="Pfam" id="PF23559"/>
    </source>
</evidence>
<organism evidence="7 8">
    <name type="scientific">Dipteronia dyeriana</name>
    <dbReference type="NCBI Taxonomy" id="168575"/>
    <lineage>
        <taxon>Eukaryota</taxon>
        <taxon>Viridiplantae</taxon>
        <taxon>Streptophyta</taxon>
        <taxon>Embryophyta</taxon>
        <taxon>Tracheophyta</taxon>
        <taxon>Spermatophyta</taxon>
        <taxon>Magnoliopsida</taxon>
        <taxon>eudicotyledons</taxon>
        <taxon>Gunneridae</taxon>
        <taxon>Pentapetalae</taxon>
        <taxon>rosids</taxon>
        <taxon>malvids</taxon>
        <taxon>Sapindales</taxon>
        <taxon>Sapindaceae</taxon>
        <taxon>Hippocastanoideae</taxon>
        <taxon>Acereae</taxon>
        <taxon>Dipteronia</taxon>
    </lineage>
</organism>
<keyword evidence="3" id="KW-0611">Plant defense</keyword>
<evidence type="ECO:0000313" key="8">
    <source>
        <dbReference type="Proteomes" id="UP001280121"/>
    </source>
</evidence>
<sequence length="508" mass="59027">MVDAVVSFVVNKLGDFLIQQAVFLRGVENEVRWLRDEMRSMQGFLKDAEERQYGDGNGMIQGWVSDIRELANDIEDVLDTVNLNVQRIPGCFPPSVRSCMFYTGNSYNIGKKIEDFKNRLNDISGRRQRYGLQEYSNVMERSSALGRLRDIRRSVSFGVEEVNVVGFEDEAKELLTKLLDNEARRFIISIYGMGGLGKTTLAGKLYHNSKIKMRFKCRAWVSVSQDYIIRDLLQRIVKSFEFKTIKMEDLDKMNEEDLGRYLLKSLQGRSYLLVIDDVWNKEAWRSLKAAFPDNKTGSRVIITTRSKEVAESSDERTHAHNLRYLRQDESWQLFCEKVFQHFNADEELNNLGREMVQKCNGLPLAIIVLGGILSRKRPQEWCLVRDHLWQHLRADSIEIHFLLALSFNSLPNQLKQCFLYLGLFPEDSEMKIEKLIHLFVAEGFIPEVQNLVMEDVAKDYLDELINRSLVQVGRRSWGRIHTCRVHDLLRDLAIEKAKELNFSIFMTT</sequence>
<dbReference type="EMBL" id="JANJYI010000004">
    <property type="protein sequence ID" value="KAK2654257.1"/>
    <property type="molecule type" value="Genomic_DNA"/>
</dbReference>
<dbReference type="InterPro" id="IPR027417">
    <property type="entry name" value="P-loop_NTPase"/>
</dbReference>
<protein>
    <submittedName>
        <fullName evidence="7">Uncharacterized protein</fullName>
    </submittedName>
</protein>
<keyword evidence="8" id="KW-1185">Reference proteome</keyword>
<proteinExistence type="predicted"/>
<dbReference type="InterPro" id="IPR002182">
    <property type="entry name" value="NB-ARC"/>
</dbReference>
<dbReference type="Gene3D" id="1.10.10.10">
    <property type="entry name" value="Winged helix-like DNA-binding domain superfamily/Winged helix DNA-binding domain"/>
    <property type="match status" value="1"/>
</dbReference>
<dbReference type="InterPro" id="IPR036388">
    <property type="entry name" value="WH-like_DNA-bd_sf"/>
</dbReference>
<dbReference type="GO" id="GO:0098542">
    <property type="term" value="P:defense response to other organism"/>
    <property type="evidence" value="ECO:0007669"/>
    <property type="project" value="TreeGrafter"/>
</dbReference>
<keyword evidence="1" id="KW-0677">Repeat</keyword>
<evidence type="ECO:0000259" key="4">
    <source>
        <dbReference type="Pfam" id="PF00931"/>
    </source>
</evidence>
<dbReference type="InterPro" id="IPR038005">
    <property type="entry name" value="RX-like_CC"/>
</dbReference>
<feature type="domain" description="Disease resistance protein winged helix" evidence="6">
    <location>
        <begin position="423"/>
        <end position="493"/>
    </location>
</feature>
<dbReference type="InterPro" id="IPR042197">
    <property type="entry name" value="Apaf_helical"/>
</dbReference>
<dbReference type="Gene3D" id="3.40.50.300">
    <property type="entry name" value="P-loop containing nucleotide triphosphate hydrolases"/>
    <property type="match status" value="1"/>
</dbReference>
<dbReference type="Proteomes" id="UP001280121">
    <property type="component" value="Unassembled WGS sequence"/>
</dbReference>
<dbReference type="Pfam" id="PF00931">
    <property type="entry name" value="NB-ARC"/>
    <property type="match status" value="1"/>
</dbReference>
<dbReference type="PANTHER" id="PTHR23155:SF1193">
    <property type="entry name" value="DISEASE RESISTANCE PROTEIN RPP13-RELATED"/>
    <property type="match status" value="1"/>
</dbReference>
<evidence type="ECO:0000256" key="1">
    <source>
        <dbReference type="ARBA" id="ARBA00022737"/>
    </source>
</evidence>
<dbReference type="Gene3D" id="1.10.8.430">
    <property type="entry name" value="Helical domain of apoptotic protease-activating factors"/>
    <property type="match status" value="1"/>
</dbReference>
<feature type="domain" description="NB-ARC" evidence="4">
    <location>
        <begin position="168"/>
        <end position="341"/>
    </location>
</feature>
<evidence type="ECO:0000313" key="7">
    <source>
        <dbReference type="EMBL" id="KAK2654257.1"/>
    </source>
</evidence>
<dbReference type="FunFam" id="3.40.50.300:FF:001091">
    <property type="entry name" value="Probable disease resistance protein At1g61300"/>
    <property type="match status" value="1"/>
</dbReference>
<dbReference type="SUPFAM" id="SSF52540">
    <property type="entry name" value="P-loop containing nucleoside triphosphate hydrolases"/>
    <property type="match status" value="1"/>
</dbReference>
<dbReference type="FunFam" id="1.10.10.10:FF:000322">
    <property type="entry name" value="Probable disease resistance protein At1g63360"/>
    <property type="match status" value="1"/>
</dbReference>
<dbReference type="AlphaFoldDB" id="A0AAD9X7M5"/>
<dbReference type="CDD" id="cd14798">
    <property type="entry name" value="RX-CC_like"/>
    <property type="match status" value="1"/>
</dbReference>
<dbReference type="GO" id="GO:0043531">
    <property type="term" value="F:ADP binding"/>
    <property type="evidence" value="ECO:0007669"/>
    <property type="project" value="InterPro"/>
</dbReference>
<dbReference type="Pfam" id="PF23559">
    <property type="entry name" value="WHD_DRP"/>
    <property type="match status" value="1"/>
</dbReference>
<dbReference type="Pfam" id="PF18052">
    <property type="entry name" value="Rx_N"/>
    <property type="match status" value="1"/>
</dbReference>
<reference evidence="7" key="1">
    <citation type="journal article" date="2023" name="Plant J.">
        <title>Genome sequences and population genomics provide insights into the demographic history, inbreeding, and mutation load of two 'living fossil' tree species of Dipteronia.</title>
        <authorList>
            <person name="Feng Y."/>
            <person name="Comes H.P."/>
            <person name="Chen J."/>
            <person name="Zhu S."/>
            <person name="Lu R."/>
            <person name="Zhang X."/>
            <person name="Li P."/>
            <person name="Qiu J."/>
            <person name="Olsen K.M."/>
            <person name="Qiu Y."/>
        </authorList>
    </citation>
    <scope>NUCLEOTIDE SEQUENCE</scope>
    <source>
        <strain evidence="7">KIB01</strain>
    </source>
</reference>
<dbReference type="PANTHER" id="PTHR23155">
    <property type="entry name" value="DISEASE RESISTANCE PROTEIN RP"/>
    <property type="match status" value="1"/>
</dbReference>
<dbReference type="InterPro" id="IPR041118">
    <property type="entry name" value="Rx_N"/>
</dbReference>
<gene>
    <name evidence="7" type="ORF">Ddye_014113</name>
</gene>
<evidence type="ECO:0000256" key="2">
    <source>
        <dbReference type="ARBA" id="ARBA00022741"/>
    </source>
</evidence>
<keyword evidence="2" id="KW-0547">Nucleotide-binding</keyword>
<dbReference type="PRINTS" id="PR00364">
    <property type="entry name" value="DISEASERSIST"/>
</dbReference>
<evidence type="ECO:0000256" key="3">
    <source>
        <dbReference type="ARBA" id="ARBA00022821"/>
    </source>
</evidence>
<evidence type="ECO:0000259" key="5">
    <source>
        <dbReference type="Pfam" id="PF18052"/>
    </source>
</evidence>
<feature type="domain" description="Disease resistance N-terminal" evidence="5">
    <location>
        <begin position="5"/>
        <end position="87"/>
    </location>
</feature>
<dbReference type="InterPro" id="IPR058922">
    <property type="entry name" value="WHD_DRP"/>
</dbReference>
<comment type="caution">
    <text evidence="7">The sequence shown here is derived from an EMBL/GenBank/DDBJ whole genome shotgun (WGS) entry which is preliminary data.</text>
</comment>
<dbReference type="InterPro" id="IPR044974">
    <property type="entry name" value="Disease_R_plants"/>
</dbReference>
<dbReference type="Gene3D" id="1.20.5.4130">
    <property type="match status" value="1"/>
</dbReference>